<evidence type="ECO:0000313" key="4">
    <source>
        <dbReference type="Proteomes" id="UP000518681"/>
    </source>
</evidence>
<dbReference type="InterPro" id="IPR049676">
    <property type="entry name" value="QatC"/>
</dbReference>
<dbReference type="Gene3D" id="3.40.50.620">
    <property type="entry name" value="HUPs"/>
    <property type="match status" value="1"/>
</dbReference>
<dbReference type="EMBL" id="CP010024">
    <property type="protein sequence ID" value="AJZ56030.1"/>
    <property type="molecule type" value="Genomic_DNA"/>
</dbReference>
<organism evidence="2 4">
    <name type="scientific">Paraburkholderia fungorum</name>
    <dbReference type="NCBI Taxonomy" id="134537"/>
    <lineage>
        <taxon>Bacteria</taxon>
        <taxon>Pseudomonadati</taxon>
        <taxon>Pseudomonadota</taxon>
        <taxon>Betaproteobacteria</taxon>
        <taxon>Burkholderiales</taxon>
        <taxon>Burkholderiaceae</taxon>
        <taxon>Paraburkholderia</taxon>
    </lineage>
</organism>
<dbReference type="AlphaFoldDB" id="A0AAW3V5K1"/>
<reference evidence="1 3" key="1">
    <citation type="journal article" date="2015" name="Genome Announc.">
        <title>Complete genome sequences for 59 burkholderia isolates, both pathogenic and near neighbor.</title>
        <authorList>
            <person name="Johnson S.L."/>
            <person name="Bishop-Lilly K.A."/>
            <person name="Ladner J.T."/>
            <person name="Daligault H.E."/>
            <person name="Davenport K.W."/>
            <person name="Jaissle J."/>
            <person name="Frey K.G."/>
            <person name="Koroleva G.I."/>
            <person name="Bruce D.C."/>
            <person name="Coyne S.R."/>
            <person name="Broomall S.M."/>
            <person name="Li P.E."/>
            <person name="Teshima H."/>
            <person name="Gibbons H.S."/>
            <person name="Palacios G.F."/>
            <person name="Rosenzweig C.N."/>
            <person name="Redden C.L."/>
            <person name="Xu Y."/>
            <person name="Minogue T.D."/>
            <person name="Chain P.S."/>
        </authorList>
    </citation>
    <scope>NUCLEOTIDE SEQUENCE [LARGE SCALE GENOMIC DNA]</scope>
    <source>
        <strain evidence="1 3">ATCC BAA-463</strain>
        <plasmid evidence="1 3">pBIL</plasmid>
    </source>
</reference>
<reference evidence="2 4" key="2">
    <citation type="submission" date="2020-08" db="EMBL/GenBank/DDBJ databases">
        <title>Genomic Encyclopedia of Type Strains, Phase IV (KMG-V): Genome sequencing to study the core and pangenomes of soil and plant-associated prokaryotes.</title>
        <authorList>
            <person name="Whitman W."/>
        </authorList>
    </citation>
    <scope>NUCLEOTIDE SEQUENCE [LARGE SCALE GENOMIC DNA]</scope>
    <source>
        <strain evidence="2 4">SEMIA 4013</strain>
    </source>
</reference>
<gene>
    <name evidence="2" type="ORF">GGD69_006115</name>
    <name evidence="1" type="ORF">OI25_8000</name>
</gene>
<name>A0AAW3V5K1_9BURK</name>
<dbReference type="RefSeq" id="WP_028199958.1">
    <property type="nucleotide sequence ID" value="NZ_CADFGE010000021.1"/>
</dbReference>
<dbReference type="InterPro" id="IPR014729">
    <property type="entry name" value="Rossmann-like_a/b/a_fold"/>
</dbReference>
<evidence type="ECO:0000313" key="2">
    <source>
        <dbReference type="EMBL" id="MBB6205221.1"/>
    </source>
</evidence>
<dbReference type="GeneID" id="66513249"/>
<accession>A0AAW3V5K1</accession>
<dbReference type="Proteomes" id="UP000032614">
    <property type="component" value="Plasmid pBIL"/>
</dbReference>
<dbReference type="EMBL" id="JACIIK010000011">
    <property type="protein sequence ID" value="MBB6205221.1"/>
    <property type="molecule type" value="Genomic_DNA"/>
</dbReference>
<evidence type="ECO:0000313" key="1">
    <source>
        <dbReference type="EMBL" id="AJZ56030.1"/>
    </source>
</evidence>
<proteinExistence type="predicted"/>
<keyword evidence="1" id="KW-0614">Plasmid</keyword>
<sequence>MTAHTVVSRLGTTDKESVVPAIPGSQITEVNFVDGYDRLDFGLGQALDQFNGLGLTPCERAIDLALLAATVTAADTRISRELASQDAWTREIEVCVPVSEPQLWSDAVPLLRTTLEFLTGDKWRLQFRARPVDKAQLSPAKGNLRIANPDCVCLFSGGLDSFIGAIDLFAAGSTPLLVSHYWDGITSQHQRMCADALKGRFPTTAFHHVRAHVGFPKDTVDDSVEDTLRGRSFMFFALAALAADAIGGDVTIHVPENGLISLNVPLDPLRVGALSTRTTHPFYMARVNELFATLGLRSSLLNPYRFQTKGAMAKRCADTSFLAVHAKNTMSCSSPGKTRFAKDESQRQPKHCGYCVPCLIRRAALLEGCGEDSTPYQLADLHAQTIRTDRAEGSHIRSFQLAISRLRSHPARARLDIHRPGPLNDYPGDLDAYHDVYVEGLEEVAKLLEGVQAEPS</sequence>
<evidence type="ECO:0000313" key="3">
    <source>
        <dbReference type="Proteomes" id="UP000032614"/>
    </source>
</evidence>
<dbReference type="SUPFAM" id="SSF52402">
    <property type="entry name" value="Adenine nucleotide alpha hydrolases-like"/>
    <property type="match status" value="1"/>
</dbReference>
<geneLocation type="plasmid" evidence="1 3">
    <name>pBIL</name>
</geneLocation>
<dbReference type="KEGG" id="bfn:OI25_8000"/>
<evidence type="ECO:0008006" key="5">
    <source>
        <dbReference type="Google" id="ProtNLM"/>
    </source>
</evidence>
<protein>
    <recommendedName>
        <fullName evidence="5">7-cyano-7-deazaguanine synthase (Queuosine biosynthesis)</fullName>
    </recommendedName>
</protein>
<dbReference type="NCBIfam" id="NF041925">
    <property type="entry name" value="QatC"/>
    <property type="match status" value="1"/>
</dbReference>
<dbReference type="Proteomes" id="UP000518681">
    <property type="component" value="Unassembled WGS sequence"/>
</dbReference>